<evidence type="ECO:0008006" key="3">
    <source>
        <dbReference type="Google" id="ProtNLM"/>
    </source>
</evidence>
<proteinExistence type="predicted"/>
<reference evidence="1 2" key="1">
    <citation type="submission" date="2018-01" db="EMBL/GenBank/DDBJ databases">
        <title>Whole genome sequencing of Histamine producing bacteria.</title>
        <authorList>
            <person name="Butler K."/>
        </authorList>
    </citation>
    <scope>NUCLEOTIDE SEQUENCE [LARGE SCALE GENOMIC DNA]</scope>
    <source>
        <strain evidence="1 2">NCIMB 13481</strain>
    </source>
</reference>
<gene>
    <name evidence="1" type="ORF">C9I88_13380</name>
</gene>
<evidence type="ECO:0000313" key="1">
    <source>
        <dbReference type="EMBL" id="PSV95187.1"/>
    </source>
</evidence>
<organism evidence="1 2">
    <name type="scientific">Photobacterium iliopiscarium</name>
    <dbReference type="NCBI Taxonomy" id="56192"/>
    <lineage>
        <taxon>Bacteria</taxon>
        <taxon>Pseudomonadati</taxon>
        <taxon>Pseudomonadota</taxon>
        <taxon>Gammaproteobacteria</taxon>
        <taxon>Vibrionales</taxon>
        <taxon>Vibrionaceae</taxon>
        <taxon>Photobacterium</taxon>
    </lineage>
</organism>
<sequence length="94" mass="10681">MDNLRIKIKKNVVFFTYNNKHIGCGFIIIVDECLYCITAGHVPFSSKFDSLIDGIVISNVAGDIIDEFEILSDCYFAKKYDLAVYKYGVILMII</sequence>
<comment type="caution">
    <text evidence="1">The sequence shown here is derived from an EMBL/GenBank/DDBJ whole genome shotgun (WGS) entry which is preliminary data.</text>
</comment>
<name>A0A2T3MIZ9_9GAMM</name>
<dbReference type="AlphaFoldDB" id="A0A2T3MIZ9"/>
<protein>
    <recommendedName>
        <fullName evidence="3">Serine protease</fullName>
    </recommendedName>
</protein>
<accession>A0A2T3MIZ9</accession>
<dbReference type="Proteomes" id="UP000241954">
    <property type="component" value="Unassembled WGS sequence"/>
</dbReference>
<dbReference type="RefSeq" id="WP_107237582.1">
    <property type="nucleotide sequence ID" value="NZ_PYLW01000015.1"/>
</dbReference>
<dbReference type="EMBL" id="PYLW01000015">
    <property type="protein sequence ID" value="PSV95187.1"/>
    <property type="molecule type" value="Genomic_DNA"/>
</dbReference>
<evidence type="ECO:0000313" key="2">
    <source>
        <dbReference type="Proteomes" id="UP000241954"/>
    </source>
</evidence>